<comment type="caution">
    <text evidence="7">The sequence shown here is derived from an EMBL/GenBank/DDBJ whole genome shotgun (WGS) entry which is preliminary data.</text>
</comment>
<dbReference type="Gene3D" id="1.10.357.140">
    <property type="entry name" value="UbiA prenyltransferase"/>
    <property type="match status" value="1"/>
</dbReference>
<keyword evidence="2" id="KW-1003">Cell membrane</keyword>
<evidence type="ECO:0000256" key="1">
    <source>
        <dbReference type="ARBA" id="ARBA00004141"/>
    </source>
</evidence>
<dbReference type="InterPro" id="IPR044878">
    <property type="entry name" value="UbiA_sf"/>
</dbReference>
<dbReference type="PANTHER" id="PTHR42723">
    <property type="entry name" value="CHLOROPHYLL SYNTHASE"/>
    <property type="match status" value="1"/>
</dbReference>
<evidence type="ECO:0000313" key="8">
    <source>
        <dbReference type="Proteomes" id="UP001386437"/>
    </source>
</evidence>
<evidence type="ECO:0000256" key="4">
    <source>
        <dbReference type="ARBA" id="ARBA00022989"/>
    </source>
</evidence>
<protein>
    <submittedName>
        <fullName evidence="7">Decaprenyl-phosphate phosphoribosyltransferase</fullName>
        <ecNumber evidence="7">2.4.2.45</ecNumber>
    </submittedName>
</protein>
<keyword evidence="5 6" id="KW-0472">Membrane</keyword>
<keyword evidence="4 6" id="KW-1133">Transmembrane helix</keyword>
<dbReference type="CDD" id="cd13963">
    <property type="entry name" value="PT_UbiA_2"/>
    <property type="match status" value="1"/>
</dbReference>
<feature type="transmembrane region" description="Helical" evidence="6">
    <location>
        <begin position="271"/>
        <end position="292"/>
    </location>
</feature>
<organism evidence="7 8">
    <name type="scientific">Paraburkholderia bengalensis</name>
    <dbReference type="NCBI Taxonomy" id="2747562"/>
    <lineage>
        <taxon>Bacteria</taxon>
        <taxon>Pseudomonadati</taxon>
        <taxon>Pseudomonadota</taxon>
        <taxon>Betaproteobacteria</taxon>
        <taxon>Burkholderiales</taxon>
        <taxon>Burkholderiaceae</taxon>
        <taxon>Paraburkholderia</taxon>
    </lineage>
</organism>
<feature type="transmembrane region" description="Helical" evidence="6">
    <location>
        <begin position="235"/>
        <end position="251"/>
    </location>
</feature>
<dbReference type="NCBIfam" id="NF008977">
    <property type="entry name" value="PRK12324.1-2"/>
    <property type="match status" value="1"/>
</dbReference>
<name>A0ABU8IMX5_9BURK</name>
<evidence type="ECO:0000256" key="5">
    <source>
        <dbReference type="ARBA" id="ARBA00023136"/>
    </source>
</evidence>
<reference evidence="7 8" key="1">
    <citation type="journal article" date="2022" name="Arch. Microbiol.">
        <title>Paraburkholderia bengalensis sp. nov. isolated from roots of Oryza sativa, IR64.</title>
        <authorList>
            <person name="Nag P."/>
            <person name="Mondal N."/>
            <person name="Sarkar J."/>
            <person name="Das S."/>
        </authorList>
    </citation>
    <scope>NUCLEOTIDE SEQUENCE [LARGE SCALE GENOMIC DNA]</scope>
    <source>
        <strain evidence="7 8">IR64_4_BI</strain>
    </source>
</reference>
<proteinExistence type="predicted"/>
<feature type="transmembrane region" description="Helical" evidence="6">
    <location>
        <begin position="44"/>
        <end position="64"/>
    </location>
</feature>
<keyword evidence="7" id="KW-0328">Glycosyltransferase</keyword>
<evidence type="ECO:0000256" key="3">
    <source>
        <dbReference type="ARBA" id="ARBA00022692"/>
    </source>
</evidence>
<dbReference type="Pfam" id="PF01040">
    <property type="entry name" value="UbiA"/>
    <property type="match status" value="1"/>
</dbReference>
<dbReference type="EC" id="2.4.2.45" evidence="7"/>
<dbReference type="NCBIfam" id="NF008978">
    <property type="entry name" value="PRK12324.1-4"/>
    <property type="match status" value="1"/>
</dbReference>
<keyword evidence="3 6" id="KW-0812">Transmembrane</keyword>
<sequence>MSDSLSTSRLSALVRLVRPLQWIKNFFVFAPLLFSGKFRFESSIQNACIAFIAFCLVSSAVYVFNDLNDVERDRRHPKKRFRPIASGQIPPFVAAVMIGMLLAACVSISLPTTWRLLLVLGAYLLLNIGYTLQLKHQPVIDIFCIAAGFVLRVVAGAVVLGVPLSSWMFVTTLCLALYLASLKRRQELLAMKSDSETRAVLKHYSISLVDRYAEMSAVGALLFYSLYVMNDGSRLVITIPIVLFGLFRYWFIVESKGEGESPTDALVRDPLLISTIVAWTVVCISALSGWGIA</sequence>
<feature type="transmembrane region" description="Helical" evidence="6">
    <location>
        <begin position="85"/>
        <end position="110"/>
    </location>
</feature>
<evidence type="ECO:0000256" key="2">
    <source>
        <dbReference type="ARBA" id="ARBA00022475"/>
    </source>
</evidence>
<dbReference type="InterPro" id="IPR050475">
    <property type="entry name" value="Prenyltransferase_related"/>
</dbReference>
<dbReference type="PANTHER" id="PTHR42723:SF1">
    <property type="entry name" value="CHLOROPHYLL SYNTHASE, CHLOROPLASTIC"/>
    <property type="match status" value="1"/>
</dbReference>
<evidence type="ECO:0000313" key="7">
    <source>
        <dbReference type="EMBL" id="MEI5996846.1"/>
    </source>
</evidence>
<dbReference type="InterPro" id="IPR000537">
    <property type="entry name" value="UbiA_prenyltransferase"/>
</dbReference>
<evidence type="ECO:0000256" key="6">
    <source>
        <dbReference type="SAM" id="Phobius"/>
    </source>
</evidence>
<dbReference type="GO" id="GO:0016757">
    <property type="term" value="F:glycosyltransferase activity"/>
    <property type="evidence" value="ECO:0007669"/>
    <property type="project" value="UniProtKB-KW"/>
</dbReference>
<feature type="transmembrane region" description="Helical" evidence="6">
    <location>
        <begin position="116"/>
        <end position="132"/>
    </location>
</feature>
<comment type="subcellular location">
    <subcellularLocation>
        <location evidence="1">Membrane</location>
        <topology evidence="1">Multi-pass membrane protein</topology>
    </subcellularLocation>
</comment>
<dbReference type="EMBL" id="JACFYJ010000006">
    <property type="protein sequence ID" value="MEI5996846.1"/>
    <property type="molecule type" value="Genomic_DNA"/>
</dbReference>
<dbReference type="Proteomes" id="UP001386437">
    <property type="component" value="Unassembled WGS sequence"/>
</dbReference>
<gene>
    <name evidence="7" type="ORF">H3V53_06410</name>
</gene>
<keyword evidence="8" id="KW-1185">Reference proteome</keyword>
<feature type="transmembrane region" description="Helical" evidence="6">
    <location>
        <begin position="139"/>
        <end position="158"/>
    </location>
</feature>
<accession>A0ABU8IMX5</accession>
<keyword evidence="7" id="KW-0808">Transferase</keyword>
<feature type="transmembrane region" description="Helical" evidence="6">
    <location>
        <begin position="164"/>
        <end position="182"/>
    </location>
</feature>